<evidence type="ECO:0000256" key="3">
    <source>
        <dbReference type="ARBA" id="ARBA00023085"/>
    </source>
</evidence>
<keyword evidence="7" id="KW-1185">Reference proteome</keyword>
<keyword evidence="2" id="KW-0378">Hydrolase</keyword>
<comment type="caution">
    <text evidence="6">The sequence shown here is derived from an EMBL/GenBank/DDBJ whole genome shotgun (WGS) entry which is preliminary data.</text>
</comment>
<dbReference type="PANTHER" id="PTHR31321:SF57">
    <property type="entry name" value="PECTINESTERASE 53-RELATED"/>
    <property type="match status" value="1"/>
</dbReference>
<evidence type="ECO:0000256" key="4">
    <source>
        <dbReference type="SAM" id="SignalP"/>
    </source>
</evidence>
<evidence type="ECO:0000313" key="7">
    <source>
        <dbReference type="Proteomes" id="UP001597361"/>
    </source>
</evidence>
<evidence type="ECO:0000256" key="2">
    <source>
        <dbReference type="ARBA" id="ARBA00022801"/>
    </source>
</evidence>
<evidence type="ECO:0000259" key="5">
    <source>
        <dbReference type="Pfam" id="PF01095"/>
    </source>
</evidence>
<comment type="similarity">
    <text evidence="1">Belongs to the pectinesterase family.</text>
</comment>
<gene>
    <name evidence="6" type="ORF">ACFSKL_08235</name>
</gene>
<feature type="signal peptide" evidence="4">
    <location>
        <begin position="1"/>
        <end position="27"/>
    </location>
</feature>
<dbReference type="Pfam" id="PF01095">
    <property type="entry name" value="Pectinesterase"/>
    <property type="match status" value="1"/>
</dbReference>
<evidence type="ECO:0000256" key="1">
    <source>
        <dbReference type="ARBA" id="ARBA00008891"/>
    </source>
</evidence>
<dbReference type="RefSeq" id="WP_376885226.1">
    <property type="nucleotide sequence ID" value="NZ_JBHUHR010000022.1"/>
</dbReference>
<feature type="domain" description="Pectinesterase catalytic" evidence="5">
    <location>
        <begin position="49"/>
        <end position="331"/>
    </location>
</feature>
<dbReference type="Gene3D" id="2.160.20.10">
    <property type="entry name" value="Single-stranded right-handed beta-helix, Pectin lyase-like"/>
    <property type="match status" value="1"/>
</dbReference>
<protein>
    <submittedName>
        <fullName evidence="6">Pectinesterase family protein</fullName>
    </submittedName>
</protein>
<dbReference type="PROSITE" id="PS51257">
    <property type="entry name" value="PROKAR_LIPOPROTEIN"/>
    <property type="match status" value="1"/>
</dbReference>
<keyword evidence="4" id="KW-0732">Signal</keyword>
<dbReference type="InterPro" id="IPR011050">
    <property type="entry name" value="Pectin_lyase_fold/virulence"/>
</dbReference>
<evidence type="ECO:0000313" key="6">
    <source>
        <dbReference type="EMBL" id="MFD2034773.1"/>
    </source>
</evidence>
<reference evidence="7" key="1">
    <citation type="journal article" date="2019" name="Int. J. Syst. Evol. Microbiol.">
        <title>The Global Catalogue of Microorganisms (GCM) 10K type strain sequencing project: providing services to taxonomists for standard genome sequencing and annotation.</title>
        <authorList>
            <consortium name="The Broad Institute Genomics Platform"/>
            <consortium name="The Broad Institute Genome Sequencing Center for Infectious Disease"/>
            <person name="Wu L."/>
            <person name="Ma J."/>
        </authorList>
    </citation>
    <scope>NUCLEOTIDE SEQUENCE [LARGE SCALE GENOMIC DNA]</scope>
    <source>
        <strain evidence="7">CGMCC 1.15180</strain>
    </source>
</reference>
<proteinExistence type="inferred from homology"/>
<sequence>MQSKKSGKLIALSAGLLLAWLSVSCTNENKLPPKPIDEGKENEITFKYTVDPTGNADYSKVQDAIDAVRDGLEEHTYIFIKNGIYKEEIIVPKNKNYLVLVGESLDGVILTYDKAAEKINPDTGSNYGTSGSFSTKVDGLGFAAVNITFENNAGRDFGPALAIYIGADKAIFLNCRFLGRQDTFFGGRSRIYVKESYIEGTVDFILGPATAVFEDCNIHSYGGTSITAASTEYYVDYGFVFHNCKLTAEPGVRTDLGRPWRPYAAVAYLGCTMGGFIKPAGWNNWGKVENEETARFVEYQNNGEGSETDGRVSWCKILTNKGEADKFEPLEIFKKNYAEIPIEDNWNPYKVVDKINTLVSKK</sequence>
<name>A0ABW4VJ77_9BACT</name>
<dbReference type="Proteomes" id="UP001597361">
    <property type="component" value="Unassembled WGS sequence"/>
</dbReference>
<dbReference type="InterPro" id="IPR000070">
    <property type="entry name" value="Pectinesterase_cat"/>
</dbReference>
<organism evidence="6 7">
    <name type="scientific">Belliella marina</name>
    <dbReference type="NCBI Taxonomy" id="1644146"/>
    <lineage>
        <taxon>Bacteria</taxon>
        <taxon>Pseudomonadati</taxon>
        <taxon>Bacteroidota</taxon>
        <taxon>Cytophagia</taxon>
        <taxon>Cytophagales</taxon>
        <taxon>Cyclobacteriaceae</taxon>
        <taxon>Belliella</taxon>
    </lineage>
</organism>
<dbReference type="SUPFAM" id="SSF51126">
    <property type="entry name" value="Pectin lyase-like"/>
    <property type="match status" value="1"/>
</dbReference>
<feature type="chain" id="PRO_5045851452" evidence="4">
    <location>
        <begin position="28"/>
        <end position="362"/>
    </location>
</feature>
<dbReference type="InterPro" id="IPR012334">
    <property type="entry name" value="Pectin_lyas_fold"/>
</dbReference>
<keyword evidence="3" id="KW-0063">Aspartyl esterase</keyword>
<dbReference type="PANTHER" id="PTHR31321">
    <property type="entry name" value="ACYL-COA THIOESTER HYDROLASE YBHC-RELATED"/>
    <property type="match status" value="1"/>
</dbReference>
<accession>A0ABW4VJ77</accession>
<dbReference type="EMBL" id="JBHUHR010000022">
    <property type="protein sequence ID" value="MFD2034773.1"/>
    <property type="molecule type" value="Genomic_DNA"/>
</dbReference>